<comment type="caution">
    <text evidence="4">The sequence shown here is derived from an EMBL/GenBank/DDBJ whole genome shotgun (WGS) entry which is preliminary data.</text>
</comment>
<gene>
    <name evidence="3" type="primary">rpsP</name>
    <name evidence="4" type="ORF">A3J56_02980</name>
</gene>
<evidence type="ECO:0000313" key="4">
    <source>
        <dbReference type="EMBL" id="OGF73993.1"/>
    </source>
</evidence>
<dbReference type="AlphaFoldDB" id="A0A1F5WEE5"/>
<keyword evidence="2 3" id="KW-0687">Ribonucleoprotein</keyword>
<evidence type="ECO:0000256" key="1">
    <source>
        <dbReference type="ARBA" id="ARBA00022980"/>
    </source>
</evidence>
<sequence>MLTIRLQRVGRANDPNFRVVVVESKRAPRSGSFIEVLGSYNPRGKRTIQLKENRIRHWISHGAQTSATVHNLLVDAKIIEGKKRPV</sequence>
<dbReference type="HAMAP" id="MF_00385">
    <property type="entry name" value="Ribosomal_bS16"/>
    <property type="match status" value="1"/>
</dbReference>
<dbReference type="InterPro" id="IPR000307">
    <property type="entry name" value="Ribosomal_bS16"/>
</dbReference>
<dbReference type="GO" id="GO:0005737">
    <property type="term" value="C:cytoplasm"/>
    <property type="evidence" value="ECO:0007669"/>
    <property type="project" value="UniProtKB-ARBA"/>
</dbReference>
<evidence type="ECO:0000313" key="5">
    <source>
        <dbReference type="Proteomes" id="UP000178406"/>
    </source>
</evidence>
<evidence type="ECO:0000256" key="2">
    <source>
        <dbReference type="ARBA" id="ARBA00023274"/>
    </source>
</evidence>
<dbReference type="STRING" id="1798338.A3J56_02980"/>
<dbReference type="PANTHER" id="PTHR12919:SF20">
    <property type="entry name" value="SMALL RIBOSOMAL SUBUNIT PROTEIN BS16M"/>
    <property type="match status" value="1"/>
</dbReference>
<dbReference type="SUPFAM" id="SSF54565">
    <property type="entry name" value="Ribosomal protein S16"/>
    <property type="match status" value="1"/>
</dbReference>
<evidence type="ECO:0000256" key="3">
    <source>
        <dbReference type="HAMAP-Rule" id="MF_00385"/>
    </source>
</evidence>
<dbReference type="InterPro" id="IPR023803">
    <property type="entry name" value="Ribosomal_bS16_dom_sf"/>
</dbReference>
<dbReference type="GO" id="GO:0015935">
    <property type="term" value="C:small ribosomal subunit"/>
    <property type="evidence" value="ECO:0007669"/>
    <property type="project" value="TreeGrafter"/>
</dbReference>
<dbReference type="GO" id="GO:0003735">
    <property type="term" value="F:structural constituent of ribosome"/>
    <property type="evidence" value="ECO:0007669"/>
    <property type="project" value="InterPro"/>
</dbReference>
<accession>A0A1F5WEE5</accession>
<dbReference type="Proteomes" id="UP000178406">
    <property type="component" value="Unassembled WGS sequence"/>
</dbReference>
<reference evidence="4 5" key="1">
    <citation type="journal article" date="2016" name="Nat. Commun.">
        <title>Thousands of microbial genomes shed light on interconnected biogeochemical processes in an aquifer system.</title>
        <authorList>
            <person name="Anantharaman K."/>
            <person name="Brown C.T."/>
            <person name="Hug L.A."/>
            <person name="Sharon I."/>
            <person name="Castelle C.J."/>
            <person name="Probst A.J."/>
            <person name="Thomas B.C."/>
            <person name="Singh A."/>
            <person name="Wilkins M.J."/>
            <person name="Karaoz U."/>
            <person name="Brodie E.L."/>
            <person name="Williams K.H."/>
            <person name="Hubbard S.S."/>
            <person name="Banfield J.F."/>
        </authorList>
    </citation>
    <scope>NUCLEOTIDE SEQUENCE [LARGE SCALE GENOMIC DNA]</scope>
</reference>
<dbReference type="GO" id="GO:0006412">
    <property type="term" value="P:translation"/>
    <property type="evidence" value="ECO:0007669"/>
    <property type="project" value="UniProtKB-UniRule"/>
</dbReference>
<dbReference type="EMBL" id="MFHQ01000032">
    <property type="protein sequence ID" value="OGF73993.1"/>
    <property type="molecule type" value="Genomic_DNA"/>
</dbReference>
<organism evidence="4 5">
    <name type="scientific">Candidatus Giovannonibacteria bacterium RIFCSPHIGHO2_02_FULL_46_20</name>
    <dbReference type="NCBI Taxonomy" id="1798338"/>
    <lineage>
        <taxon>Bacteria</taxon>
        <taxon>Candidatus Giovannoniibacteriota</taxon>
    </lineage>
</organism>
<dbReference type="Gene3D" id="3.30.1320.10">
    <property type="match status" value="1"/>
</dbReference>
<comment type="similarity">
    <text evidence="3">Belongs to the bacterial ribosomal protein bS16 family.</text>
</comment>
<keyword evidence="1 3" id="KW-0689">Ribosomal protein</keyword>
<protein>
    <recommendedName>
        <fullName evidence="3">Small ribosomal subunit protein bS16</fullName>
    </recommendedName>
</protein>
<proteinExistence type="inferred from homology"/>
<dbReference type="PANTHER" id="PTHR12919">
    <property type="entry name" value="30S RIBOSOMAL PROTEIN S16"/>
    <property type="match status" value="1"/>
</dbReference>
<dbReference type="Pfam" id="PF00886">
    <property type="entry name" value="Ribosomal_S16"/>
    <property type="match status" value="1"/>
</dbReference>
<dbReference type="NCBIfam" id="TIGR00002">
    <property type="entry name" value="S16"/>
    <property type="match status" value="1"/>
</dbReference>
<name>A0A1F5WEE5_9BACT</name>